<gene>
    <name evidence="6" type="ORF">HGP28_04290</name>
</gene>
<dbReference type="Proteomes" id="UP000535589">
    <property type="component" value="Unassembled WGS sequence"/>
</dbReference>
<dbReference type="GO" id="GO:0006744">
    <property type="term" value="P:ubiquinone biosynthetic process"/>
    <property type="evidence" value="ECO:0007669"/>
    <property type="project" value="TreeGrafter"/>
</dbReference>
<accession>A0A7X8YG84</accession>
<feature type="domain" description="ABC1 atypical kinase-like" evidence="5">
    <location>
        <begin position="103"/>
        <end position="341"/>
    </location>
</feature>
<evidence type="ECO:0000313" key="7">
    <source>
        <dbReference type="Proteomes" id="UP000535589"/>
    </source>
</evidence>
<dbReference type="SUPFAM" id="SSF56112">
    <property type="entry name" value="Protein kinase-like (PK-like)"/>
    <property type="match status" value="1"/>
</dbReference>
<sequence>MRYNDDSTNERQARKLPSHRLSRLGQFATLATQIAGNVVTHGAKQWVKGERAQVKQLLLTPSNIERVANQLAHLRGAAMKLGQMISMDSGDFLAPELADILARLRSDADPMPTRQLAQVLEANLGREWQQHFTAFNFKPIASASIGQVHFAYGDDGTPLAVKVQYPGVRQSIDSDVDNVATMLRIIGLIPDSADYQGLLNEAKLQLHDEADYTREADFAKAYFSALKDQPEFIVPKIIDDCSTQSVLTMHYLDGEPIESLINAPQAQRNTVMTQLLSLLFQELFTLHMVQTDPNFANYRYQRESERIVLLDFGATRQYSERFSEGYCRAFAAVQRQDDHALNDALEMIGFFSHDILPTQRDAVISLIKMAFEPMGAASGYDFATSDLPTRLREAGQILSFQQNYWHTPPADAIFLHRKIGGMYLLASRLGAKVNVAQLVEPYTNRSI</sequence>
<name>A0A7X8YG84_9VIBR</name>
<organism evidence="6 7">
    <name type="scientific">Vibrio agarilyticus</name>
    <dbReference type="NCBI Taxonomy" id="2726741"/>
    <lineage>
        <taxon>Bacteria</taxon>
        <taxon>Pseudomonadati</taxon>
        <taxon>Pseudomonadota</taxon>
        <taxon>Gammaproteobacteria</taxon>
        <taxon>Vibrionales</taxon>
        <taxon>Vibrionaceae</taxon>
        <taxon>Vibrio</taxon>
    </lineage>
</organism>
<evidence type="ECO:0000256" key="3">
    <source>
        <dbReference type="ARBA" id="ARBA00022741"/>
    </source>
</evidence>
<dbReference type="InterPro" id="IPR051409">
    <property type="entry name" value="Atypical_kinase_ADCK"/>
</dbReference>
<dbReference type="Pfam" id="PF03109">
    <property type="entry name" value="ABC1"/>
    <property type="match status" value="1"/>
</dbReference>
<evidence type="ECO:0000256" key="1">
    <source>
        <dbReference type="ARBA" id="ARBA00009670"/>
    </source>
</evidence>
<keyword evidence="3" id="KW-0547">Nucleotide-binding</keyword>
<keyword evidence="6" id="KW-0418">Kinase</keyword>
<evidence type="ECO:0000313" key="6">
    <source>
        <dbReference type="EMBL" id="NLS12112.1"/>
    </source>
</evidence>
<dbReference type="InterPro" id="IPR004147">
    <property type="entry name" value="ABC1_dom"/>
</dbReference>
<comment type="caution">
    <text evidence="6">The sequence shown here is derived from an EMBL/GenBank/DDBJ whole genome shotgun (WGS) entry which is preliminary data.</text>
</comment>
<evidence type="ECO:0000256" key="4">
    <source>
        <dbReference type="ARBA" id="ARBA00022840"/>
    </source>
</evidence>
<proteinExistence type="inferred from homology"/>
<dbReference type="InterPro" id="IPR011009">
    <property type="entry name" value="Kinase-like_dom_sf"/>
</dbReference>
<dbReference type="GO" id="GO:0005524">
    <property type="term" value="F:ATP binding"/>
    <property type="evidence" value="ECO:0007669"/>
    <property type="project" value="UniProtKB-KW"/>
</dbReference>
<dbReference type="RefSeq" id="WP_168835320.1">
    <property type="nucleotide sequence ID" value="NZ_JABAIK010000003.1"/>
</dbReference>
<dbReference type="PANTHER" id="PTHR43851:SF3">
    <property type="entry name" value="COENZYME Q8"/>
    <property type="match status" value="1"/>
</dbReference>
<dbReference type="CDD" id="cd13970">
    <property type="entry name" value="ABC1_ADCK3"/>
    <property type="match status" value="1"/>
</dbReference>
<reference evidence="6 7" key="1">
    <citation type="submission" date="2020-04" db="EMBL/GenBank/DDBJ databases">
        <title>Vibrio sp. SM6, a novel species isolated from seawater.</title>
        <authorList>
            <person name="Wang X."/>
        </authorList>
    </citation>
    <scope>NUCLEOTIDE SEQUENCE [LARGE SCALE GENOMIC DNA]</scope>
    <source>
        <strain evidence="6 7">SM6</strain>
    </source>
</reference>
<dbReference type="InterPro" id="IPR034646">
    <property type="entry name" value="ADCK3_dom"/>
</dbReference>
<dbReference type="GO" id="GO:0016301">
    <property type="term" value="F:kinase activity"/>
    <property type="evidence" value="ECO:0007669"/>
    <property type="project" value="UniProtKB-KW"/>
</dbReference>
<keyword evidence="2" id="KW-0808">Transferase</keyword>
<keyword evidence="7" id="KW-1185">Reference proteome</keyword>
<keyword evidence="4" id="KW-0067">ATP-binding</keyword>
<dbReference type="PANTHER" id="PTHR43851">
    <property type="match status" value="1"/>
</dbReference>
<evidence type="ECO:0000256" key="2">
    <source>
        <dbReference type="ARBA" id="ARBA00022679"/>
    </source>
</evidence>
<comment type="similarity">
    <text evidence="1">Belongs to the protein kinase superfamily. ADCK protein kinase family.</text>
</comment>
<dbReference type="EMBL" id="JABAIK010000003">
    <property type="protein sequence ID" value="NLS12112.1"/>
    <property type="molecule type" value="Genomic_DNA"/>
</dbReference>
<evidence type="ECO:0000259" key="5">
    <source>
        <dbReference type="Pfam" id="PF03109"/>
    </source>
</evidence>
<dbReference type="AlphaFoldDB" id="A0A7X8YG84"/>
<protein>
    <submittedName>
        <fullName evidence="6">AarF/ABC1/UbiB kinase family protein</fullName>
    </submittedName>
</protein>